<evidence type="ECO:0000313" key="1">
    <source>
        <dbReference type="EMBL" id="MDP1452679.1"/>
    </source>
</evidence>
<dbReference type="Proteomes" id="UP001178275">
    <property type="component" value="Unassembled WGS sequence"/>
</dbReference>
<comment type="caution">
    <text evidence="1">The sequence shown here is derived from an EMBL/GenBank/DDBJ whole genome shotgun (WGS) entry which is preliminary data.</text>
</comment>
<protein>
    <submittedName>
        <fullName evidence="1">Uncharacterized protein</fullName>
    </submittedName>
</protein>
<gene>
    <name evidence="1" type="ORF">Q8G36_16830</name>
</gene>
<reference evidence="1" key="1">
    <citation type="submission" date="2023-07" db="EMBL/GenBank/DDBJ databases">
        <title>Murine gut Bacillus species.</title>
        <authorList>
            <person name="Gutman E."/>
            <person name="Hashuel R."/>
            <person name="Litvak Y."/>
        </authorList>
    </citation>
    <scope>NUCLEOTIDE SEQUENCE</scope>
    <source>
        <strain evidence="1">RU293</strain>
    </source>
</reference>
<dbReference type="RefSeq" id="WP_305160916.1">
    <property type="nucleotide sequence ID" value="NZ_JAUUTW010000017.1"/>
</dbReference>
<proteinExistence type="predicted"/>
<accession>A0AA90P2W7</accession>
<dbReference type="EMBL" id="JAUUTW010000017">
    <property type="protein sequence ID" value="MDP1452679.1"/>
    <property type="molecule type" value="Genomic_DNA"/>
</dbReference>
<evidence type="ECO:0000313" key="2">
    <source>
        <dbReference type="Proteomes" id="UP001178275"/>
    </source>
</evidence>
<dbReference type="AlphaFoldDB" id="A0AA90P2W7"/>
<organism evidence="1 2">
    <name type="scientific">Peribacillus frigoritolerans</name>
    <dbReference type="NCBI Taxonomy" id="450367"/>
    <lineage>
        <taxon>Bacteria</taxon>
        <taxon>Bacillati</taxon>
        <taxon>Bacillota</taxon>
        <taxon>Bacilli</taxon>
        <taxon>Bacillales</taxon>
        <taxon>Bacillaceae</taxon>
        <taxon>Peribacillus</taxon>
    </lineage>
</organism>
<name>A0AA90P2W7_9BACI</name>
<sequence length="48" mass="5533">MHERIFEEMGDNLVNKKMGLLGLAKELENVVLLKHGPLLSLWRGELIF</sequence>